<keyword evidence="2" id="KW-1185">Reference proteome</keyword>
<sequence length="148" mass="16058">MVIISRSNKLFPNQPLINREIKYLPGPSNNHSSPAIRLTFPSSKSETARNLSAEFGRTTGRGLTISFKASPGYNGKGSWAKRYSSSPIRTLTCPYLSTTGTPSLSVITGFRITQYIIVGTTVSSSGPRTIFSSCWQTYVLGPTTSEVT</sequence>
<dbReference type="EMBL" id="UZAL01009955">
    <property type="protein sequence ID" value="VDP02841.1"/>
    <property type="molecule type" value="Genomic_DNA"/>
</dbReference>
<dbReference type="Proteomes" id="UP000269396">
    <property type="component" value="Unassembled WGS sequence"/>
</dbReference>
<name>A0A183NPS5_9TREM</name>
<reference evidence="1 2" key="1">
    <citation type="submission" date="2018-11" db="EMBL/GenBank/DDBJ databases">
        <authorList>
            <consortium name="Pathogen Informatics"/>
        </authorList>
    </citation>
    <scope>NUCLEOTIDE SEQUENCE [LARGE SCALE GENOMIC DNA]</scope>
    <source>
        <strain>Denwood</strain>
        <strain evidence="2">Zambia</strain>
    </source>
</reference>
<dbReference type="AlphaFoldDB" id="A0A183NPS5"/>
<proteinExistence type="predicted"/>
<evidence type="ECO:0000313" key="2">
    <source>
        <dbReference type="Proteomes" id="UP000269396"/>
    </source>
</evidence>
<organism evidence="1 2">
    <name type="scientific">Schistosoma mattheei</name>
    <dbReference type="NCBI Taxonomy" id="31246"/>
    <lineage>
        <taxon>Eukaryota</taxon>
        <taxon>Metazoa</taxon>
        <taxon>Spiralia</taxon>
        <taxon>Lophotrochozoa</taxon>
        <taxon>Platyhelminthes</taxon>
        <taxon>Trematoda</taxon>
        <taxon>Digenea</taxon>
        <taxon>Strigeidida</taxon>
        <taxon>Schistosomatoidea</taxon>
        <taxon>Schistosomatidae</taxon>
        <taxon>Schistosoma</taxon>
    </lineage>
</organism>
<gene>
    <name evidence="1" type="ORF">SMTD_LOCUS4109</name>
</gene>
<evidence type="ECO:0000313" key="1">
    <source>
        <dbReference type="EMBL" id="VDP02841.1"/>
    </source>
</evidence>
<accession>A0A183NPS5</accession>
<protein>
    <submittedName>
        <fullName evidence="1">Uncharacterized protein</fullName>
    </submittedName>
</protein>